<evidence type="ECO:0000259" key="2">
    <source>
        <dbReference type="PROSITE" id="PS50853"/>
    </source>
</evidence>
<name>A0A7W5ZLZ3_9BACT</name>
<dbReference type="InterPro" id="IPR003961">
    <property type="entry name" value="FN3_dom"/>
</dbReference>
<dbReference type="InterPro" id="IPR055015">
    <property type="entry name" value="GCX_COOH"/>
</dbReference>
<dbReference type="SUPFAM" id="SSF50952">
    <property type="entry name" value="Soluble quinoprotein glucose dehydrogenase"/>
    <property type="match status" value="1"/>
</dbReference>
<sequence length="732" mass="79445">MKKAALCLFLFFLFSYTLKSQNQIPQIQLTEYAAGFNQPSDIETAGDNRLFVSELTGKIKIIQNGIVHPTPFLDISMTGASIYSFCFSPNYSSNGIFFVYYRKQDGLGQIVMFKRNPSNPNITLAGSEAKILTLPYLVPGGHTGGEIAFGPDGYLYITTGDDGLGTRKTMGDSPGNAQNLKTVLGKVLRIDVSTAPNYKIPTTNPYQTLGDSIPDEIWARGLRNPWRMSFDKQTGDLWIGDNGADHWDEVNFLAHPNLGGANFGWRCYEGSHPYSSNGCSDTTLLIYPIQEYQGWVSDTTSGASVMGGYVYRGNLYPALRGHYLYADWVMGKLWTLFRSPNGQRTNTFQGILTSSPVTFGQDTSGELYVASLDEGKIYQIGLKSTLSTPTINVAAVPASCGLKGQSVNKDAKLTIQGNTVTDRYDFTFGINYTGTASYTAGSKTIPSNGVLVADLPNPISPQTITVRIFSTTNSHIDITTTLASTTCIPCQFPAPQPQSIDTIACVGTILNISVKGCNGLYTLKVFSDSLLTQSSSLTVNNNFITTPTLTNPLKVYTACVHTTYPECKSNYALLSVRTHSVPAALTALNITNTSFAIRWLASKNESYLLKYRVKNTASDWITLPVLTADSTGIFSTILSSLSQATIYEWTVSNVHCHNFTIQETRTLSCPPTITQLVGPIAPSTYQAHEVIQSKGTLLSGSTSFYAGKTIILAPGFQSAASSTFSAQIKGCD</sequence>
<evidence type="ECO:0000313" key="3">
    <source>
        <dbReference type="EMBL" id="MBB3838219.1"/>
    </source>
</evidence>
<dbReference type="InterPro" id="IPR013783">
    <property type="entry name" value="Ig-like_fold"/>
</dbReference>
<dbReference type="EMBL" id="JACIBY010000004">
    <property type="protein sequence ID" value="MBB3838219.1"/>
    <property type="molecule type" value="Genomic_DNA"/>
</dbReference>
<dbReference type="InterPro" id="IPR011041">
    <property type="entry name" value="Quinoprot_gluc/sorb_DH_b-prop"/>
</dbReference>
<dbReference type="PROSITE" id="PS50853">
    <property type="entry name" value="FN3"/>
    <property type="match status" value="1"/>
</dbReference>
<reference evidence="3 4" key="1">
    <citation type="submission" date="2020-08" db="EMBL/GenBank/DDBJ databases">
        <title>Genomic Encyclopedia of Type Strains, Phase IV (KMG-IV): sequencing the most valuable type-strain genomes for metagenomic binning, comparative biology and taxonomic classification.</title>
        <authorList>
            <person name="Goeker M."/>
        </authorList>
    </citation>
    <scope>NUCLEOTIDE SEQUENCE [LARGE SCALE GENOMIC DNA]</scope>
    <source>
        <strain evidence="3 4">DSM 17976</strain>
    </source>
</reference>
<comment type="caution">
    <text evidence="3">The sequence shown here is derived from an EMBL/GenBank/DDBJ whole genome shotgun (WGS) entry which is preliminary data.</text>
</comment>
<evidence type="ECO:0000313" key="4">
    <source>
        <dbReference type="Proteomes" id="UP000541352"/>
    </source>
</evidence>
<dbReference type="PANTHER" id="PTHR19328:SF75">
    <property type="entry name" value="ALDOSE SUGAR DEHYDROGENASE YLII"/>
    <property type="match status" value="1"/>
</dbReference>
<dbReference type="InterPro" id="IPR011042">
    <property type="entry name" value="6-blade_b-propeller_TolB-like"/>
</dbReference>
<dbReference type="InterPro" id="IPR012938">
    <property type="entry name" value="Glc/Sorbosone_DH"/>
</dbReference>
<dbReference type="RefSeq" id="WP_183973460.1">
    <property type="nucleotide sequence ID" value="NZ_JACIBY010000004.1"/>
</dbReference>
<keyword evidence="1" id="KW-0732">Signal</keyword>
<organism evidence="3 4">
    <name type="scientific">Runella defluvii</name>
    <dbReference type="NCBI Taxonomy" id="370973"/>
    <lineage>
        <taxon>Bacteria</taxon>
        <taxon>Pseudomonadati</taxon>
        <taxon>Bacteroidota</taxon>
        <taxon>Cytophagia</taxon>
        <taxon>Cytophagales</taxon>
        <taxon>Spirosomataceae</taxon>
        <taxon>Runella</taxon>
    </lineage>
</organism>
<dbReference type="Gene3D" id="2.60.40.10">
    <property type="entry name" value="Immunoglobulins"/>
    <property type="match status" value="1"/>
</dbReference>
<accession>A0A7W5ZLZ3</accession>
<dbReference type="Gene3D" id="2.120.10.30">
    <property type="entry name" value="TolB, C-terminal domain"/>
    <property type="match status" value="1"/>
</dbReference>
<gene>
    <name evidence="3" type="ORF">FHS57_002224</name>
</gene>
<dbReference type="InterPro" id="IPR036116">
    <property type="entry name" value="FN3_sf"/>
</dbReference>
<dbReference type="PANTHER" id="PTHR19328">
    <property type="entry name" value="HEDGEHOG-INTERACTING PROTEIN"/>
    <property type="match status" value="1"/>
</dbReference>
<protein>
    <submittedName>
        <fullName evidence="3">Glucose/arabinose dehydrogenase</fullName>
    </submittedName>
</protein>
<proteinExistence type="predicted"/>
<keyword evidence="4" id="KW-1185">Reference proteome</keyword>
<dbReference type="Proteomes" id="UP000541352">
    <property type="component" value="Unassembled WGS sequence"/>
</dbReference>
<feature type="signal peptide" evidence="1">
    <location>
        <begin position="1"/>
        <end position="19"/>
    </location>
</feature>
<dbReference type="Pfam" id="PF07995">
    <property type="entry name" value="GSDH"/>
    <property type="match status" value="1"/>
</dbReference>
<feature type="domain" description="Fibronectin type-III" evidence="2">
    <location>
        <begin position="581"/>
        <end position="672"/>
    </location>
</feature>
<evidence type="ECO:0000256" key="1">
    <source>
        <dbReference type="SAM" id="SignalP"/>
    </source>
</evidence>
<dbReference type="AlphaFoldDB" id="A0A7W5ZLZ3"/>
<dbReference type="SUPFAM" id="SSF49265">
    <property type="entry name" value="Fibronectin type III"/>
    <property type="match status" value="1"/>
</dbReference>
<feature type="chain" id="PRO_5031011575" evidence="1">
    <location>
        <begin position="20"/>
        <end position="732"/>
    </location>
</feature>
<dbReference type="NCBIfam" id="NF045639">
    <property type="entry name" value="GCX_COOH"/>
    <property type="match status" value="1"/>
</dbReference>